<dbReference type="AlphaFoldDB" id="A0A5C7IFA2"/>
<gene>
    <name evidence="2" type="ORF">EZV62_009076</name>
</gene>
<evidence type="ECO:0000313" key="3">
    <source>
        <dbReference type="Proteomes" id="UP000323000"/>
    </source>
</evidence>
<proteinExistence type="predicted"/>
<keyword evidence="3" id="KW-1185">Reference proteome</keyword>
<dbReference type="PANTHER" id="PTHR33647:SF5">
    <property type="entry name" value="OS01G0793900 PROTEIN"/>
    <property type="match status" value="1"/>
</dbReference>
<feature type="region of interest" description="Disordered" evidence="1">
    <location>
        <begin position="1"/>
        <end position="26"/>
    </location>
</feature>
<dbReference type="OrthoDB" id="610799at2759"/>
<comment type="caution">
    <text evidence="2">The sequence shown here is derived from an EMBL/GenBank/DDBJ whole genome shotgun (WGS) entry which is preliminary data.</text>
</comment>
<reference evidence="3" key="1">
    <citation type="journal article" date="2019" name="Gigascience">
        <title>De novo genome assembly of the endangered Acer yangbiense, a plant species with extremely small populations endemic to Yunnan Province, China.</title>
        <authorList>
            <person name="Yang J."/>
            <person name="Wariss H.M."/>
            <person name="Tao L."/>
            <person name="Zhang R."/>
            <person name="Yun Q."/>
            <person name="Hollingsworth P."/>
            <person name="Dao Z."/>
            <person name="Luo G."/>
            <person name="Guo H."/>
            <person name="Ma Y."/>
            <person name="Sun W."/>
        </authorList>
    </citation>
    <scope>NUCLEOTIDE SEQUENCE [LARGE SCALE GENOMIC DNA]</scope>
    <source>
        <strain evidence="3">cv. Malutang</strain>
    </source>
</reference>
<dbReference type="Proteomes" id="UP000323000">
    <property type="component" value="Chromosome 3"/>
</dbReference>
<accession>A0A5C7IFA2</accession>
<dbReference type="EMBL" id="VAHF01000003">
    <property type="protein sequence ID" value="TXG67801.1"/>
    <property type="molecule type" value="Genomic_DNA"/>
</dbReference>
<evidence type="ECO:0000256" key="1">
    <source>
        <dbReference type="SAM" id="MobiDB-lite"/>
    </source>
</evidence>
<evidence type="ECO:0000313" key="2">
    <source>
        <dbReference type="EMBL" id="TXG67801.1"/>
    </source>
</evidence>
<sequence length="143" mass="15948">MGNCLHHASSSSSSSPMQWSGDDWGSSVISDHDRDYFHKGMKMEEHEEAEEGCLLGDISDCDNNVKSGDGGGDFRVSSSTKTTRTTEVKIKITKKQLEELLGRAELKQLSVQQVLAQLMNVSDRYETNQRSWRPALQSIPEVN</sequence>
<protein>
    <submittedName>
        <fullName evidence="2">Uncharacterized protein</fullName>
    </submittedName>
</protein>
<dbReference type="PANTHER" id="PTHR33647">
    <property type="entry name" value="OS01G0793900 PROTEIN"/>
    <property type="match status" value="1"/>
</dbReference>
<organism evidence="2 3">
    <name type="scientific">Acer yangbiense</name>
    <dbReference type="NCBI Taxonomy" id="1000413"/>
    <lineage>
        <taxon>Eukaryota</taxon>
        <taxon>Viridiplantae</taxon>
        <taxon>Streptophyta</taxon>
        <taxon>Embryophyta</taxon>
        <taxon>Tracheophyta</taxon>
        <taxon>Spermatophyta</taxon>
        <taxon>Magnoliopsida</taxon>
        <taxon>eudicotyledons</taxon>
        <taxon>Gunneridae</taxon>
        <taxon>Pentapetalae</taxon>
        <taxon>rosids</taxon>
        <taxon>malvids</taxon>
        <taxon>Sapindales</taxon>
        <taxon>Sapindaceae</taxon>
        <taxon>Hippocastanoideae</taxon>
        <taxon>Acereae</taxon>
        <taxon>Acer</taxon>
    </lineage>
</organism>
<name>A0A5C7IFA2_9ROSI</name>